<reference evidence="4 5" key="1">
    <citation type="submission" date="2020-08" db="EMBL/GenBank/DDBJ databases">
        <title>Genomic Encyclopedia of Type Strains, Phase IV (KMG-IV): sequencing the most valuable type-strain genomes for metagenomic binning, comparative biology and taxonomic classification.</title>
        <authorList>
            <person name="Goeker M."/>
        </authorList>
    </citation>
    <scope>NUCLEOTIDE SEQUENCE [LARGE SCALE GENOMIC DNA]</scope>
    <source>
        <strain evidence="4 5">DSM 103725</strain>
    </source>
</reference>
<dbReference type="InterPro" id="IPR044150">
    <property type="entry name" value="HDAC_classIV"/>
</dbReference>
<keyword evidence="2" id="KW-0378">Hydrolase</keyword>
<dbReference type="InterPro" id="IPR037138">
    <property type="entry name" value="His_deacetylse_dom_sf"/>
</dbReference>
<dbReference type="PRINTS" id="PR01270">
    <property type="entry name" value="HDASUPER"/>
</dbReference>
<evidence type="ECO:0000259" key="3">
    <source>
        <dbReference type="Pfam" id="PF00850"/>
    </source>
</evidence>
<dbReference type="Proteomes" id="UP000541810">
    <property type="component" value="Unassembled WGS sequence"/>
</dbReference>
<protein>
    <submittedName>
        <fullName evidence="4">Acetoin utilization deacetylase AcuC-like enzyme</fullName>
    </submittedName>
</protein>
<evidence type="ECO:0000313" key="5">
    <source>
        <dbReference type="Proteomes" id="UP000541810"/>
    </source>
</evidence>
<dbReference type="Gene3D" id="3.40.800.20">
    <property type="entry name" value="Histone deacetylase domain"/>
    <property type="match status" value="1"/>
</dbReference>
<organism evidence="4 5">
    <name type="scientific">Algisphaera agarilytica</name>
    <dbReference type="NCBI Taxonomy" id="1385975"/>
    <lineage>
        <taxon>Bacteria</taxon>
        <taxon>Pseudomonadati</taxon>
        <taxon>Planctomycetota</taxon>
        <taxon>Phycisphaerae</taxon>
        <taxon>Phycisphaerales</taxon>
        <taxon>Phycisphaeraceae</taxon>
        <taxon>Algisphaera</taxon>
    </lineage>
</organism>
<evidence type="ECO:0000256" key="2">
    <source>
        <dbReference type="ARBA" id="ARBA00022801"/>
    </source>
</evidence>
<evidence type="ECO:0000313" key="4">
    <source>
        <dbReference type="EMBL" id="MBB6429589.1"/>
    </source>
</evidence>
<dbReference type="Pfam" id="PF00850">
    <property type="entry name" value="Hist_deacetyl"/>
    <property type="match status" value="1"/>
</dbReference>
<dbReference type="AlphaFoldDB" id="A0A7X0H5G7"/>
<name>A0A7X0H5G7_9BACT</name>
<dbReference type="EMBL" id="JACHGY010000001">
    <property type="protein sequence ID" value="MBB6429589.1"/>
    <property type="molecule type" value="Genomic_DNA"/>
</dbReference>
<feature type="domain" description="Histone deacetylase" evidence="3">
    <location>
        <begin position="28"/>
        <end position="281"/>
    </location>
</feature>
<comment type="similarity">
    <text evidence="1">Belongs to the histone deacetylase family.</text>
</comment>
<keyword evidence="5" id="KW-1185">Reference proteome</keyword>
<accession>A0A7X0H5G7</accession>
<dbReference type="SUPFAM" id="SSF52768">
    <property type="entry name" value="Arginase/deacetylase"/>
    <property type="match status" value="1"/>
</dbReference>
<evidence type="ECO:0000256" key="1">
    <source>
        <dbReference type="ARBA" id="ARBA00005947"/>
    </source>
</evidence>
<sequence>MIPFVYHPDYVTPLPEGHRFPMPKFGILRDLLIDDGVATAEQFHEPVKATREQLELVHASEYVDAFVSGSLDRDAVRRIGLPWSEGLVNRTITAVGGTIRTAELALEHGLACNTAGGTHHAHHDFGSGFCILNDLAVAAREMLRRGLVQQVLIIDLDVHQGDGTAAVFANDARVFTWSVHCEKNFPARKVPSDLDTPLAVGVGDGAYLEVLSATLPEVLERVEPDLVMYDAGVDVHVDDKLGKLELSDAGLLARDRYVLESCRGHGIPVACVIGGGYHADHEVLARRHSTVHRAAAAVLAEEARVRV</sequence>
<dbReference type="GO" id="GO:0004407">
    <property type="term" value="F:histone deacetylase activity"/>
    <property type="evidence" value="ECO:0007669"/>
    <property type="project" value="InterPro"/>
</dbReference>
<dbReference type="InterPro" id="IPR023696">
    <property type="entry name" value="Ureohydrolase_dom_sf"/>
</dbReference>
<proteinExistence type="inferred from homology"/>
<dbReference type="PANTHER" id="PTHR10625">
    <property type="entry name" value="HISTONE DEACETYLASE HDAC1-RELATED"/>
    <property type="match status" value="1"/>
</dbReference>
<dbReference type="CDD" id="cd09993">
    <property type="entry name" value="HDAC_classIV"/>
    <property type="match status" value="1"/>
</dbReference>
<gene>
    <name evidence="4" type="ORF">HNQ40_001395</name>
</gene>
<dbReference type="GO" id="GO:0016787">
    <property type="term" value="F:hydrolase activity"/>
    <property type="evidence" value="ECO:0007669"/>
    <property type="project" value="UniProtKB-KW"/>
</dbReference>
<dbReference type="InterPro" id="IPR000286">
    <property type="entry name" value="HDACs"/>
</dbReference>
<dbReference type="PANTHER" id="PTHR10625:SF19">
    <property type="entry name" value="HISTONE DEACETYLASE 12"/>
    <property type="match status" value="1"/>
</dbReference>
<dbReference type="InterPro" id="IPR023801">
    <property type="entry name" value="His_deacetylse_dom"/>
</dbReference>
<dbReference type="GO" id="GO:0040029">
    <property type="term" value="P:epigenetic regulation of gene expression"/>
    <property type="evidence" value="ECO:0007669"/>
    <property type="project" value="TreeGrafter"/>
</dbReference>
<comment type="caution">
    <text evidence="4">The sequence shown here is derived from an EMBL/GenBank/DDBJ whole genome shotgun (WGS) entry which is preliminary data.</text>
</comment>